<name>A0A024TKK5_9STRA</name>
<organism evidence="1">
    <name type="scientific">Aphanomyces invadans</name>
    <dbReference type="NCBI Taxonomy" id="157072"/>
    <lineage>
        <taxon>Eukaryota</taxon>
        <taxon>Sar</taxon>
        <taxon>Stramenopiles</taxon>
        <taxon>Oomycota</taxon>
        <taxon>Saprolegniomycetes</taxon>
        <taxon>Saprolegniales</taxon>
        <taxon>Verrucalvaceae</taxon>
        <taxon>Aphanomyces</taxon>
    </lineage>
</organism>
<dbReference type="GeneID" id="20089259"/>
<dbReference type="RefSeq" id="XP_008877417.1">
    <property type="nucleotide sequence ID" value="XM_008879195.1"/>
</dbReference>
<reference evidence="1" key="1">
    <citation type="submission" date="2013-12" db="EMBL/GenBank/DDBJ databases">
        <title>The Genome Sequence of Aphanomyces invadans NJM9701.</title>
        <authorList>
            <consortium name="The Broad Institute Genomics Platform"/>
            <person name="Russ C."/>
            <person name="Tyler B."/>
            <person name="van West P."/>
            <person name="Dieguez-Uribeondo J."/>
            <person name="Young S.K."/>
            <person name="Zeng Q."/>
            <person name="Gargeya S."/>
            <person name="Fitzgerald M."/>
            <person name="Abouelleil A."/>
            <person name="Alvarado L."/>
            <person name="Chapman S.B."/>
            <person name="Gainer-Dewar J."/>
            <person name="Goldberg J."/>
            <person name="Griggs A."/>
            <person name="Gujja S."/>
            <person name="Hansen M."/>
            <person name="Howarth C."/>
            <person name="Imamovic A."/>
            <person name="Ireland A."/>
            <person name="Larimer J."/>
            <person name="McCowan C."/>
            <person name="Murphy C."/>
            <person name="Pearson M."/>
            <person name="Poon T.W."/>
            <person name="Priest M."/>
            <person name="Roberts A."/>
            <person name="Saif S."/>
            <person name="Shea T."/>
            <person name="Sykes S."/>
            <person name="Wortman J."/>
            <person name="Nusbaum C."/>
            <person name="Birren B."/>
        </authorList>
    </citation>
    <scope>NUCLEOTIDE SEQUENCE [LARGE SCALE GENOMIC DNA]</scope>
    <source>
        <strain evidence="1">NJM9701</strain>
    </source>
</reference>
<accession>A0A024TKK5</accession>
<proteinExistence type="predicted"/>
<gene>
    <name evidence="1" type="ORF">H310_12209</name>
</gene>
<dbReference type="VEuPathDB" id="FungiDB:H310_12209"/>
<evidence type="ECO:0000313" key="1">
    <source>
        <dbReference type="EMBL" id="ETV93857.1"/>
    </source>
</evidence>
<protein>
    <submittedName>
        <fullName evidence="1">Uncharacterized protein</fullName>
    </submittedName>
</protein>
<sequence length="79" mass="9058">MTKLAPGTPVVYLDESCIHHHYARHHDSDSLCDPTDDGVVKDKHKSRHLCFIDGLDIFQGGAKPRHEPKDYRGMFVHDY</sequence>
<dbReference type="EMBL" id="KI913988">
    <property type="protein sequence ID" value="ETV93857.1"/>
    <property type="molecule type" value="Genomic_DNA"/>
</dbReference>
<dbReference type="AlphaFoldDB" id="A0A024TKK5"/>
<dbReference type="OrthoDB" id="78630at2759"/>